<dbReference type="OrthoDB" id="9031823at2"/>
<feature type="transmembrane region" description="Helical" evidence="1">
    <location>
        <begin position="6"/>
        <end position="29"/>
    </location>
</feature>
<keyword evidence="1" id="KW-0812">Transmembrane</keyword>
<accession>A0A423KB16</accession>
<organism evidence="2 3">
    <name type="scientific">Pseudomonas frederiksbergensis</name>
    <dbReference type="NCBI Taxonomy" id="104087"/>
    <lineage>
        <taxon>Bacteria</taxon>
        <taxon>Pseudomonadati</taxon>
        <taxon>Pseudomonadota</taxon>
        <taxon>Gammaproteobacteria</taxon>
        <taxon>Pseudomonadales</taxon>
        <taxon>Pseudomonadaceae</taxon>
        <taxon>Pseudomonas</taxon>
    </lineage>
</organism>
<gene>
    <name evidence="2" type="ORF">BK666_06605</name>
</gene>
<reference evidence="2 3" key="1">
    <citation type="submission" date="2016-10" db="EMBL/GenBank/DDBJ databases">
        <title>Comparative genome analysis of multiple Pseudomonas spp. focuses on biocontrol and plant growth promoting traits.</title>
        <authorList>
            <person name="Tao X.-Y."/>
            <person name="Taylor C.G."/>
        </authorList>
    </citation>
    <scope>NUCLEOTIDE SEQUENCE [LARGE SCALE GENOMIC DNA]</scope>
    <source>
        <strain evidence="2 3">37A10</strain>
    </source>
</reference>
<feature type="transmembrane region" description="Helical" evidence="1">
    <location>
        <begin position="41"/>
        <end position="58"/>
    </location>
</feature>
<evidence type="ECO:0000256" key="1">
    <source>
        <dbReference type="SAM" id="Phobius"/>
    </source>
</evidence>
<keyword evidence="1" id="KW-0472">Membrane</keyword>
<dbReference type="EMBL" id="MOBQ01000008">
    <property type="protein sequence ID" value="RON49241.1"/>
    <property type="molecule type" value="Genomic_DNA"/>
</dbReference>
<comment type="caution">
    <text evidence="2">The sequence shown here is derived from an EMBL/GenBank/DDBJ whole genome shotgun (WGS) entry which is preliminary data.</text>
</comment>
<dbReference type="RefSeq" id="WP_123508911.1">
    <property type="nucleotide sequence ID" value="NZ_MOBQ01000008.1"/>
</dbReference>
<evidence type="ECO:0000313" key="3">
    <source>
        <dbReference type="Proteomes" id="UP000285349"/>
    </source>
</evidence>
<sequence>MVVLIGLVGLFGLLSLVVAVVGLIAPTVFKSKKTGKVPTRWTLFMGGVGFMLLASALVDHLNPKNQGIESVATVEANANRSANSMGLTVNEFHNAFNDAIGRYNKEFKTADFEVQTGGATDTFSHAFSEDLAMMGTIDKDDGNVDMVILNISPNEEQSLQIFAVLLAITEALNPGISVDKNKKMVMDVFHESVKNFDSQEPTEREVGDLNYSATTTRYTGMMFSIVKSSKN</sequence>
<proteinExistence type="predicted"/>
<dbReference type="AlphaFoldDB" id="A0A423KB16"/>
<protein>
    <submittedName>
        <fullName evidence="2">Uncharacterized protein</fullName>
    </submittedName>
</protein>
<name>A0A423KB16_9PSED</name>
<evidence type="ECO:0000313" key="2">
    <source>
        <dbReference type="EMBL" id="RON49241.1"/>
    </source>
</evidence>
<keyword evidence="1" id="KW-1133">Transmembrane helix</keyword>
<dbReference type="Proteomes" id="UP000285349">
    <property type="component" value="Unassembled WGS sequence"/>
</dbReference>